<sequence>MSPVSIKSSSTLTQLQPQKLTECKLEKYKNKGISGLANLGDTCFINALLQIISHTYELNELLNGDGYKSKLNKCIESELLSSWDELRVLMWSENCTISPGGFIHAIRKISKIKKNNMFSTISQNDMPEFLTFLFDIFHTALKRKVTMTIDGNPKNKRDKMAKMCYEMMQKEYTENYSEILNMFYGIHVSTLTSVSGVAKSNDEYLSIRPEPFMVISLPIPSEAPSKQDHISLMDCFDLNCESELMEGENAWFNESLGKKQNVYKRLVYWSLPEIMVIDIKRFEYNSDTDSFVKNQSNIKIPIENVSFSKYVEGYNKDSYVYDLYGICNHHGDENFGHYTSTIKTADSRWFNFNDSTVKEIHIKGSEIIGNTPYCLFYRKK</sequence>
<dbReference type="Gene3D" id="3.90.70.10">
    <property type="entry name" value="Cysteine proteinases"/>
    <property type="match status" value="1"/>
</dbReference>
<evidence type="ECO:0000259" key="1">
    <source>
        <dbReference type="PROSITE" id="PS50235"/>
    </source>
</evidence>
<dbReference type="Pfam" id="PF00443">
    <property type="entry name" value="UCH"/>
    <property type="match status" value="1"/>
</dbReference>
<accession>A0A6C0EZN0</accession>
<dbReference type="InterPro" id="IPR018200">
    <property type="entry name" value="USP_CS"/>
</dbReference>
<organism evidence="2">
    <name type="scientific">viral metagenome</name>
    <dbReference type="NCBI Taxonomy" id="1070528"/>
    <lineage>
        <taxon>unclassified sequences</taxon>
        <taxon>metagenomes</taxon>
        <taxon>organismal metagenomes</taxon>
    </lineage>
</organism>
<dbReference type="InterPro" id="IPR028889">
    <property type="entry name" value="USP"/>
</dbReference>
<dbReference type="InterPro" id="IPR001394">
    <property type="entry name" value="Peptidase_C19_UCH"/>
</dbReference>
<dbReference type="GO" id="GO:0004843">
    <property type="term" value="F:cysteine-type deubiquitinase activity"/>
    <property type="evidence" value="ECO:0007669"/>
    <property type="project" value="InterPro"/>
</dbReference>
<dbReference type="EMBL" id="MN739003">
    <property type="protein sequence ID" value="QHT34634.1"/>
    <property type="molecule type" value="Genomic_DNA"/>
</dbReference>
<dbReference type="PANTHER" id="PTHR21646:SF86">
    <property type="entry name" value="UBIQUITIN CARBOXYL-TERMINAL HYDROLASE"/>
    <property type="match status" value="1"/>
</dbReference>
<dbReference type="GO" id="GO:0016579">
    <property type="term" value="P:protein deubiquitination"/>
    <property type="evidence" value="ECO:0007669"/>
    <property type="project" value="InterPro"/>
</dbReference>
<protein>
    <recommendedName>
        <fullName evidence="1">USP domain-containing protein</fullName>
    </recommendedName>
</protein>
<dbReference type="InterPro" id="IPR038765">
    <property type="entry name" value="Papain-like_cys_pep_sf"/>
</dbReference>
<feature type="domain" description="USP" evidence="1">
    <location>
        <begin position="34"/>
        <end position="380"/>
    </location>
</feature>
<proteinExistence type="predicted"/>
<evidence type="ECO:0000313" key="2">
    <source>
        <dbReference type="EMBL" id="QHT34634.1"/>
    </source>
</evidence>
<reference evidence="2" key="1">
    <citation type="journal article" date="2020" name="Nature">
        <title>Giant virus diversity and host interactions through global metagenomics.</title>
        <authorList>
            <person name="Schulz F."/>
            <person name="Roux S."/>
            <person name="Paez-Espino D."/>
            <person name="Jungbluth S."/>
            <person name="Walsh D.A."/>
            <person name="Denef V.J."/>
            <person name="McMahon K.D."/>
            <person name="Konstantinidis K.T."/>
            <person name="Eloe-Fadrosh E.A."/>
            <person name="Kyrpides N.C."/>
            <person name="Woyke T."/>
        </authorList>
    </citation>
    <scope>NUCLEOTIDE SEQUENCE</scope>
    <source>
        <strain evidence="2">GVMAG-M-3300009163-63</strain>
    </source>
</reference>
<dbReference type="InterPro" id="IPR050185">
    <property type="entry name" value="Ub_carboxyl-term_hydrolase"/>
</dbReference>
<dbReference type="PROSITE" id="PS50235">
    <property type="entry name" value="USP_3"/>
    <property type="match status" value="1"/>
</dbReference>
<dbReference type="SUPFAM" id="SSF54001">
    <property type="entry name" value="Cysteine proteinases"/>
    <property type="match status" value="1"/>
</dbReference>
<name>A0A6C0EZN0_9ZZZZ</name>
<dbReference type="PANTHER" id="PTHR21646">
    <property type="entry name" value="UBIQUITIN CARBOXYL-TERMINAL HYDROLASE"/>
    <property type="match status" value="1"/>
</dbReference>
<dbReference type="PROSITE" id="PS00973">
    <property type="entry name" value="USP_2"/>
    <property type="match status" value="1"/>
</dbReference>
<dbReference type="AlphaFoldDB" id="A0A6C0EZN0"/>